<evidence type="ECO:0000256" key="1">
    <source>
        <dbReference type="ARBA" id="ARBA00022722"/>
    </source>
</evidence>
<dbReference type="AlphaFoldDB" id="A0A1F5Q251"/>
<sequence>MKKLKKSKIKKIIAKTIKSVTNEILGMYYASPLTFSESRRQMYGLPIHPKEIPRKQLYKTAERMRQQGWLDKKKIEDKIYYEITRKGKIKYLIFKIRTSRNQRGNQATIIIFDIPEEKRTYRNFLRRLLKQMKFTMIQKSVFIAPDVLPQEFYDLLKEMKLIQYVKVIEGGIR</sequence>
<evidence type="ECO:0000313" key="8">
    <source>
        <dbReference type="EMBL" id="OGE96197.1"/>
    </source>
</evidence>
<dbReference type="EMBL" id="MFFB01000006">
    <property type="protein sequence ID" value="OGE96197.1"/>
    <property type="molecule type" value="Genomic_DNA"/>
</dbReference>
<dbReference type="SUPFAM" id="SSF143430">
    <property type="entry name" value="TTP0101/SSO1404-like"/>
    <property type="match status" value="1"/>
</dbReference>
<keyword evidence="1" id="KW-0540">Nuclease</keyword>
<dbReference type="InterPro" id="IPR048846">
    <property type="entry name" value="PaaX-like_central"/>
</dbReference>
<dbReference type="NCBIfam" id="TIGR01573">
    <property type="entry name" value="cas2"/>
    <property type="match status" value="1"/>
</dbReference>
<dbReference type="InterPro" id="IPR021127">
    <property type="entry name" value="CRISPR_associated_Cas2"/>
</dbReference>
<evidence type="ECO:0000256" key="6">
    <source>
        <dbReference type="ARBA" id="ARBA00023118"/>
    </source>
</evidence>
<keyword evidence="5" id="KW-0460">Magnesium</keyword>
<evidence type="ECO:0000313" key="9">
    <source>
        <dbReference type="Proteomes" id="UP000177281"/>
    </source>
</evidence>
<keyword evidence="6" id="KW-0051">Antiviral defense</keyword>
<dbReference type="STRING" id="1817841.A3B10_02695"/>
<evidence type="ECO:0000256" key="5">
    <source>
        <dbReference type="ARBA" id="ARBA00022842"/>
    </source>
</evidence>
<protein>
    <submittedName>
        <fullName evidence="8">CRISPR-associated endonuclease Cas2</fullName>
    </submittedName>
</protein>
<evidence type="ECO:0000259" key="7">
    <source>
        <dbReference type="Pfam" id="PF20803"/>
    </source>
</evidence>
<dbReference type="GO" id="GO:0004521">
    <property type="term" value="F:RNA endonuclease activity"/>
    <property type="evidence" value="ECO:0007669"/>
    <property type="project" value="InterPro"/>
</dbReference>
<comment type="caution">
    <text evidence="8">The sequence shown here is derived from an EMBL/GenBank/DDBJ whole genome shotgun (WGS) entry which is preliminary data.</text>
</comment>
<evidence type="ECO:0000256" key="4">
    <source>
        <dbReference type="ARBA" id="ARBA00022801"/>
    </source>
</evidence>
<reference evidence="8 9" key="1">
    <citation type="journal article" date="2016" name="Nat. Commun.">
        <title>Thousands of microbial genomes shed light on interconnected biogeochemical processes in an aquifer system.</title>
        <authorList>
            <person name="Anantharaman K."/>
            <person name="Brown C.T."/>
            <person name="Hug L.A."/>
            <person name="Sharon I."/>
            <person name="Castelle C.J."/>
            <person name="Probst A.J."/>
            <person name="Thomas B.C."/>
            <person name="Singh A."/>
            <person name="Wilkins M.J."/>
            <person name="Karaoz U."/>
            <person name="Brodie E.L."/>
            <person name="Williams K.H."/>
            <person name="Hubbard S.S."/>
            <person name="Banfield J.F."/>
        </authorList>
    </citation>
    <scope>NUCLEOTIDE SEQUENCE [LARGE SCALE GENOMIC DNA]</scope>
</reference>
<proteinExistence type="predicted"/>
<keyword evidence="2" id="KW-0479">Metal-binding</keyword>
<dbReference type="Pfam" id="PF20803">
    <property type="entry name" value="PaaX_M"/>
    <property type="match status" value="1"/>
</dbReference>
<dbReference type="InterPro" id="IPR036390">
    <property type="entry name" value="WH_DNA-bd_sf"/>
</dbReference>
<gene>
    <name evidence="8" type="ORF">A3B10_02695</name>
</gene>
<organism evidence="8 9">
    <name type="scientific">Candidatus Doudnabacteria bacterium RIFCSPLOWO2_01_FULL_44_21</name>
    <dbReference type="NCBI Taxonomy" id="1817841"/>
    <lineage>
        <taxon>Bacteria</taxon>
        <taxon>Candidatus Doudnaibacteriota</taxon>
    </lineage>
</organism>
<evidence type="ECO:0000256" key="3">
    <source>
        <dbReference type="ARBA" id="ARBA00022759"/>
    </source>
</evidence>
<keyword evidence="3 8" id="KW-0255">Endonuclease</keyword>
<feature type="domain" description="Transcriptional repressor PaaX-like central Cas2-like" evidence="7">
    <location>
        <begin position="108"/>
        <end position="170"/>
    </location>
</feature>
<keyword evidence="4" id="KW-0378">Hydrolase</keyword>
<dbReference type="SUPFAM" id="SSF46785">
    <property type="entry name" value="Winged helix' DNA-binding domain"/>
    <property type="match status" value="1"/>
</dbReference>
<dbReference type="Proteomes" id="UP000177281">
    <property type="component" value="Unassembled WGS sequence"/>
</dbReference>
<dbReference type="Gene3D" id="3.30.70.2650">
    <property type="match status" value="1"/>
</dbReference>
<evidence type="ECO:0000256" key="2">
    <source>
        <dbReference type="ARBA" id="ARBA00022723"/>
    </source>
</evidence>
<name>A0A1F5Q251_9BACT</name>
<accession>A0A1F5Q251</accession>
<dbReference type="GO" id="GO:0043571">
    <property type="term" value="P:maintenance of CRISPR repeat elements"/>
    <property type="evidence" value="ECO:0007669"/>
    <property type="project" value="InterPro"/>
</dbReference>